<keyword evidence="2" id="KW-1185">Reference proteome</keyword>
<reference evidence="1 2" key="1">
    <citation type="submission" date="2019-05" db="EMBL/GenBank/DDBJ databases">
        <title>Another draft genome of Portunus trituberculatus and its Hox gene families provides insights of decapod evolution.</title>
        <authorList>
            <person name="Jeong J.-H."/>
            <person name="Song I."/>
            <person name="Kim S."/>
            <person name="Choi T."/>
            <person name="Kim D."/>
            <person name="Ryu S."/>
            <person name="Kim W."/>
        </authorList>
    </citation>
    <scope>NUCLEOTIDE SEQUENCE [LARGE SCALE GENOMIC DNA]</scope>
    <source>
        <tissue evidence="1">Muscle</tissue>
    </source>
</reference>
<dbReference type="AlphaFoldDB" id="A0A5B7KBY8"/>
<gene>
    <name evidence="1" type="ORF">E2C01_099841</name>
</gene>
<proteinExistence type="predicted"/>
<dbReference type="Proteomes" id="UP000324222">
    <property type="component" value="Unassembled WGS sequence"/>
</dbReference>
<organism evidence="1 2">
    <name type="scientific">Portunus trituberculatus</name>
    <name type="common">Swimming crab</name>
    <name type="synonym">Neptunus trituberculatus</name>
    <dbReference type="NCBI Taxonomy" id="210409"/>
    <lineage>
        <taxon>Eukaryota</taxon>
        <taxon>Metazoa</taxon>
        <taxon>Ecdysozoa</taxon>
        <taxon>Arthropoda</taxon>
        <taxon>Crustacea</taxon>
        <taxon>Multicrustacea</taxon>
        <taxon>Malacostraca</taxon>
        <taxon>Eumalacostraca</taxon>
        <taxon>Eucarida</taxon>
        <taxon>Decapoda</taxon>
        <taxon>Pleocyemata</taxon>
        <taxon>Brachyura</taxon>
        <taxon>Eubrachyura</taxon>
        <taxon>Portunoidea</taxon>
        <taxon>Portunidae</taxon>
        <taxon>Portuninae</taxon>
        <taxon>Portunus</taxon>
    </lineage>
</organism>
<comment type="caution">
    <text evidence="1">The sequence shown here is derived from an EMBL/GenBank/DDBJ whole genome shotgun (WGS) entry which is preliminary data.</text>
</comment>
<evidence type="ECO:0000313" key="2">
    <source>
        <dbReference type="Proteomes" id="UP000324222"/>
    </source>
</evidence>
<sequence>MLQARHEPRSGVNEEHEGPGVTAAGLISTVFFQPPQHFCLCLITVRRDSPLMRHDAPQVQGLFPRCMTSIQRPGGKAAFETSFGEPADTDHTKGGHAWNSHVTDRPGHQYASLTSCVRKSLYSAEFSTTVLRP</sequence>
<dbReference type="EMBL" id="VSRR010139714">
    <property type="protein sequence ID" value="MPD04167.1"/>
    <property type="molecule type" value="Genomic_DNA"/>
</dbReference>
<name>A0A5B7KBY8_PORTR</name>
<accession>A0A5B7KBY8</accession>
<protein>
    <submittedName>
        <fullName evidence="1">Uncharacterized protein</fullName>
    </submittedName>
</protein>
<evidence type="ECO:0000313" key="1">
    <source>
        <dbReference type="EMBL" id="MPD04167.1"/>
    </source>
</evidence>